<dbReference type="InterPro" id="IPR039650">
    <property type="entry name" value="HdrA-like"/>
</dbReference>
<dbReference type="GO" id="GO:0016829">
    <property type="term" value="F:lyase activity"/>
    <property type="evidence" value="ECO:0007669"/>
    <property type="project" value="UniProtKB-KW"/>
</dbReference>
<evidence type="ECO:0000256" key="1">
    <source>
        <dbReference type="ARBA" id="ARBA00022485"/>
    </source>
</evidence>
<keyword evidence="1" id="KW-0004">4Fe-4S</keyword>
<dbReference type="GO" id="GO:0016491">
    <property type="term" value="F:oxidoreductase activity"/>
    <property type="evidence" value="ECO:0007669"/>
    <property type="project" value="UniProtKB-KW"/>
</dbReference>
<dbReference type="KEGG" id="taj:C1A40_07365"/>
<accession>A0A2I7SHG4</accession>
<keyword evidence="2" id="KW-0479">Metal-binding</keyword>
<dbReference type="RefSeq" id="WP_102995346.1">
    <property type="nucleotide sequence ID" value="NZ_CP025938.1"/>
</dbReference>
<evidence type="ECO:0000256" key="4">
    <source>
        <dbReference type="ARBA" id="ARBA00023004"/>
    </source>
</evidence>
<dbReference type="PANTHER" id="PTHR43498:SF1">
    <property type="entry name" value="COB--COM HETERODISULFIDE REDUCTASE IRON-SULFUR SUBUNIT A"/>
    <property type="match status" value="1"/>
</dbReference>
<keyword evidence="6" id="KW-0732">Signal</keyword>
<sequence>MKSLLTVCLVLSCIILKAQTANSHKADIVIYGGTSSAIVAAVKAKQLGHSVLVVSPAKHLGGVSSSGLGFTDSGNSKLIGGLSKTFYQKVYDYYQNSKAWNWQSKEAFHGKGQGTSAIDQESKTMWVFEPHVAEHVFDTWVTDNDINVLKDEWLDRNKPIKKNGTAIQSFYTLSGKKIEGQIFIDATYEGDLMAAAGVSYHVGREANSVYNETYNGIQKGVYQHHHNFKKLKISPYIIPKQPESGLVAKVSNQAPGKNGDGDHRVEAYCFRLCLTKEPKNKIPITKPEGYNPKDYELLGRVYKKHWKETFKKFDAIPNLKTDVNNHGPFSMDNIGMNYAYPEASYEERKAIIEEHRRYQEGLLYFTTTDARVPKKIREEMQKWGYAKDEFTDNGGFPHQLYVREARRMIGDYVMTEHNVMGQKDTNASIGIGSYHLDSHNTQRYVTSKGHVENEGDVGVKPPHPYKIDKGTILPKASECSNLIVPVCVSSSHIAYGSIRMEPVFMILGESASEIASLALKHQINVQDVDYTELKPLLLKSGQILENK</sequence>
<feature type="signal peptide" evidence="6">
    <location>
        <begin position="1"/>
        <end position="18"/>
    </location>
</feature>
<keyword evidence="5" id="KW-0411">Iron-sulfur</keyword>
<keyword evidence="4" id="KW-0408">Iron</keyword>
<evidence type="ECO:0000313" key="7">
    <source>
        <dbReference type="EMBL" id="AUS05304.1"/>
    </source>
</evidence>
<dbReference type="GO" id="GO:0051539">
    <property type="term" value="F:4 iron, 4 sulfur cluster binding"/>
    <property type="evidence" value="ECO:0007669"/>
    <property type="project" value="UniProtKB-KW"/>
</dbReference>
<evidence type="ECO:0000256" key="6">
    <source>
        <dbReference type="SAM" id="SignalP"/>
    </source>
</evidence>
<evidence type="ECO:0000313" key="8">
    <source>
        <dbReference type="Proteomes" id="UP000236592"/>
    </source>
</evidence>
<dbReference type="OrthoDB" id="668499at2"/>
<dbReference type="AlphaFoldDB" id="A0A2I7SHG4"/>
<dbReference type="EMBL" id="CP025938">
    <property type="protein sequence ID" value="AUS05304.1"/>
    <property type="molecule type" value="Genomic_DNA"/>
</dbReference>
<keyword evidence="3" id="KW-0560">Oxidoreductase</keyword>
<evidence type="ECO:0000256" key="2">
    <source>
        <dbReference type="ARBA" id="ARBA00022723"/>
    </source>
</evidence>
<organism evidence="7 8">
    <name type="scientific">Pseudotamlana carrageenivorans</name>
    <dbReference type="NCBI Taxonomy" id="2069432"/>
    <lineage>
        <taxon>Bacteria</taxon>
        <taxon>Pseudomonadati</taxon>
        <taxon>Bacteroidota</taxon>
        <taxon>Flavobacteriia</taxon>
        <taxon>Flavobacteriales</taxon>
        <taxon>Flavobacteriaceae</taxon>
        <taxon>Pseudotamlana</taxon>
    </lineage>
</organism>
<name>A0A2I7SHG4_9FLAO</name>
<dbReference type="Gene3D" id="3.50.50.60">
    <property type="entry name" value="FAD/NAD(P)-binding domain"/>
    <property type="match status" value="1"/>
</dbReference>
<evidence type="ECO:0000256" key="3">
    <source>
        <dbReference type="ARBA" id="ARBA00023002"/>
    </source>
</evidence>
<keyword evidence="7" id="KW-0456">Lyase</keyword>
<dbReference type="GO" id="GO:0046872">
    <property type="term" value="F:metal ion binding"/>
    <property type="evidence" value="ECO:0007669"/>
    <property type="project" value="UniProtKB-KW"/>
</dbReference>
<dbReference type="Pfam" id="PF12831">
    <property type="entry name" value="FAD_oxidored"/>
    <property type="match status" value="1"/>
</dbReference>
<dbReference type="SUPFAM" id="SSF51905">
    <property type="entry name" value="FAD/NAD(P)-binding domain"/>
    <property type="match status" value="2"/>
</dbReference>
<dbReference type="Proteomes" id="UP000236592">
    <property type="component" value="Chromosome"/>
</dbReference>
<reference evidence="8" key="1">
    <citation type="submission" date="2018-01" db="EMBL/GenBank/DDBJ databases">
        <title>Complete genome of Tamlana sp. UJ94.</title>
        <authorList>
            <person name="Jung J."/>
            <person name="Chung D."/>
            <person name="Bae S.S."/>
            <person name="Baek K."/>
        </authorList>
    </citation>
    <scope>NUCLEOTIDE SEQUENCE [LARGE SCALE GENOMIC DNA]</scope>
    <source>
        <strain evidence="8">UJ94</strain>
    </source>
</reference>
<dbReference type="InterPro" id="IPR036188">
    <property type="entry name" value="FAD/NAD-bd_sf"/>
</dbReference>
<protein>
    <submittedName>
        <fullName evidence="7">Xanthan lyase</fullName>
    </submittedName>
</protein>
<proteinExistence type="predicted"/>
<evidence type="ECO:0000256" key="5">
    <source>
        <dbReference type="ARBA" id="ARBA00023014"/>
    </source>
</evidence>
<feature type="chain" id="PRO_5014326638" evidence="6">
    <location>
        <begin position="19"/>
        <end position="547"/>
    </location>
</feature>
<gene>
    <name evidence="7" type="ORF">C1A40_07365</name>
</gene>
<dbReference type="PANTHER" id="PTHR43498">
    <property type="entry name" value="FERREDOXIN:COB-COM HETERODISULFIDE REDUCTASE SUBUNIT A"/>
    <property type="match status" value="1"/>
</dbReference>
<keyword evidence="8" id="KW-1185">Reference proteome</keyword>